<organism evidence="2 3">
    <name type="scientific">Fusarium globosum</name>
    <dbReference type="NCBI Taxonomy" id="78864"/>
    <lineage>
        <taxon>Eukaryota</taxon>
        <taxon>Fungi</taxon>
        <taxon>Dikarya</taxon>
        <taxon>Ascomycota</taxon>
        <taxon>Pezizomycotina</taxon>
        <taxon>Sordariomycetes</taxon>
        <taxon>Hypocreomycetidae</taxon>
        <taxon>Hypocreales</taxon>
        <taxon>Nectriaceae</taxon>
        <taxon>Fusarium</taxon>
        <taxon>Fusarium fujikuroi species complex</taxon>
    </lineage>
</organism>
<dbReference type="GO" id="GO:0004540">
    <property type="term" value="F:RNA nuclease activity"/>
    <property type="evidence" value="ECO:0007669"/>
    <property type="project" value="InterPro"/>
</dbReference>
<proteinExistence type="predicted"/>
<protein>
    <recommendedName>
        <fullName evidence="1">NYN domain-containing protein</fullName>
    </recommendedName>
</protein>
<accession>A0A8H5XR99</accession>
<dbReference type="Pfam" id="PF01936">
    <property type="entry name" value="NYN"/>
    <property type="match status" value="1"/>
</dbReference>
<sequence length="226" mass="25965">MPYSPPSKPSSDKSGRVAHVYLDESNFKISGAKAEEKRHRLEPKKHLDWHYDIRVLGGIIRKATGMKVNEETNIFVLVSGDSDMIPAVEYALEYDYDVHVFAWQDSVADEYKELARKDLIELTLLDNFLVTLTMARSSVRMWKLLNPWHVVGQLVDKLASSNVYLIQSLNDGSRPHNDVVVLPHKRVRDPDIRLRFMLEDFKEKGLNVMTLAEYSHSSHQIKLFGS</sequence>
<reference evidence="2 3" key="1">
    <citation type="submission" date="2020-05" db="EMBL/GenBank/DDBJ databases">
        <title>Identification and distribution of gene clusters putatively required for synthesis of sphingolipid metabolism inhibitors in phylogenetically diverse species of the filamentous fungus Fusarium.</title>
        <authorList>
            <person name="Kim H.-S."/>
            <person name="Busman M."/>
            <person name="Brown D.W."/>
            <person name="Divon H."/>
            <person name="Uhlig S."/>
            <person name="Proctor R.H."/>
        </authorList>
    </citation>
    <scope>NUCLEOTIDE SEQUENCE [LARGE SCALE GENOMIC DNA]</scope>
    <source>
        <strain evidence="2 3">NRRL 26131</strain>
    </source>
</reference>
<dbReference type="EMBL" id="JAAQPF010000664">
    <property type="protein sequence ID" value="KAF5698344.1"/>
    <property type="molecule type" value="Genomic_DNA"/>
</dbReference>
<feature type="domain" description="NYN" evidence="1">
    <location>
        <begin position="59"/>
        <end position="115"/>
    </location>
</feature>
<dbReference type="InterPro" id="IPR021139">
    <property type="entry name" value="NYN"/>
</dbReference>
<dbReference type="Proteomes" id="UP000532311">
    <property type="component" value="Unassembled WGS sequence"/>
</dbReference>
<evidence type="ECO:0000313" key="2">
    <source>
        <dbReference type="EMBL" id="KAF5698344.1"/>
    </source>
</evidence>
<keyword evidence="3" id="KW-1185">Reference proteome</keyword>
<comment type="caution">
    <text evidence="2">The sequence shown here is derived from an EMBL/GenBank/DDBJ whole genome shotgun (WGS) entry which is preliminary data.</text>
</comment>
<dbReference type="Gene3D" id="3.40.50.1010">
    <property type="entry name" value="5'-nuclease"/>
    <property type="match status" value="1"/>
</dbReference>
<dbReference type="AlphaFoldDB" id="A0A8H5XR99"/>
<evidence type="ECO:0000313" key="3">
    <source>
        <dbReference type="Proteomes" id="UP000532311"/>
    </source>
</evidence>
<name>A0A8H5XR99_9HYPO</name>
<evidence type="ECO:0000259" key="1">
    <source>
        <dbReference type="Pfam" id="PF01936"/>
    </source>
</evidence>
<gene>
    <name evidence="2" type="ORF">FGLOB1_12133</name>
</gene>